<comment type="caution">
    <text evidence="4">The sequence shown here is derived from an EMBL/GenBank/DDBJ whole genome shotgun (WGS) entry which is preliminary data.</text>
</comment>
<protein>
    <recommendedName>
        <fullName evidence="1">Sugar fermentation stimulation protein homolog</fullName>
    </recommendedName>
</protein>
<evidence type="ECO:0000313" key="4">
    <source>
        <dbReference type="EMBL" id="HIW00705.1"/>
    </source>
</evidence>
<dbReference type="CDD" id="cd22359">
    <property type="entry name" value="SfsA-like_bacterial"/>
    <property type="match status" value="1"/>
</dbReference>
<evidence type="ECO:0000313" key="5">
    <source>
        <dbReference type="Proteomes" id="UP000886752"/>
    </source>
</evidence>
<evidence type="ECO:0000259" key="2">
    <source>
        <dbReference type="Pfam" id="PF03749"/>
    </source>
</evidence>
<dbReference type="HAMAP" id="MF_00095">
    <property type="entry name" value="SfsA"/>
    <property type="match status" value="1"/>
</dbReference>
<evidence type="ECO:0000259" key="3">
    <source>
        <dbReference type="Pfam" id="PF17746"/>
    </source>
</evidence>
<dbReference type="Gene3D" id="3.40.1350.60">
    <property type="match status" value="1"/>
</dbReference>
<evidence type="ECO:0000256" key="1">
    <source>
        <dbReference type="HAMAP-Rule" id="MF_00095"/>
    </source>
</evidence>
<name>A0A9D1PXH7_9BACT</name>
<reference evidence="4" key="2">
    <citation type="submission" date="2021-04" db="EMBL/GenBank/DDBJ databases">
        <authorList>
            <person name="Gilroy R."/>
        </authorList>
    </citation>
    <scope>NUCLEOTIDE SEQUENCE</scope>
    <source>
        <strain evidence="4">ChiHecec2B26-446</strain>
    </source>
</reference>
<dbReference type="Proteomes" id="UP000886752">
    <property type="component" value="Unassembled WGS sequence"/>
</dbReference>
<dbReference type="InterPro" id="IPR005224">
    <property type="entry name" value="SfsA"/>
</dbReference>
<organism evidence="4 5">
    <name type="scientific">Candidatus Desulfovibrio intestinipullorum</name>
    <dbReference type="NCBI Taxonomy" id="2838536"/>
    <lineage>
        <taxon>Bacteria</taxon>
        <taxon>Pseudomonadati</taxon>
        <taxon>Thermodesulfobacteriota</taxon>
        <taxon>Desulfovibrionia</taxon>
        <taxon>Desulfovibrionales</taxon>
        <taxon>Desulfovibrionaceae</taxon>
        <taxon>Desulfovibrio</taxon>
    </lineage>
</organism>
<dbReference type="PANTHER" id="PTHR30545:SF2">
    <property type="entry name" value="SUGAR FERMENTATION STIMULATION PROTEIN A"/>
    <property type="match status" value="1"/>
</dbReference>
<dbReference type="Gene3D" id="2.40.50.580">
    <property type="match status" value="1"/>
</dbReference>
<dbReference type="PANTHER" id="PTHR30545">
    <property type="entry name" value="SUGAR FERMENTATION STIMULATION PROTEIN A"/>
    <property type="match status" value="1"/>
</dbReference>
<feature type="domain" description="Sugar fermentation stimulation protein C-terminal" evidence="2">
    <location>
        <begin position="107"/>
        <end position="244"/>
    </location>
</feature>
<dbReference type="GO" id="GO:0003677">
    <property type="term" value="F:DNA binding"/>
    <property type="evidence" value="ECO:0007669"/>
    <property type="project" value="InterPro"/>
</dbReference>
<dbReference type="InterPro" id="IPR041465">
    <property type="entry name" value="SfsA_N"/>
</dbReference>
<gene>
    <name evidence="1 4" type="primary">sfsA</name>
    <name evidence="4" type="ORF">H9894_05890</name>
</gene>
<comment type="similarity">
    <text evidence="1">Belongs to the SfsA family.</text>
</comment>
<accession>A0A9D1PXH7</accession>
<reference evidence="4" key="1">
    <citation type="journal article" date="2021" name="PeerJ">
        <title>Extensive microbial diversity within the chicken gut microbiome revealed by metagenomics and culture.</title>
        <authorList>
            <person name="Gilroy R."/>
            <person name="Ravi A."/>
            <person name="Getino M."/>
            <person name="Pursley I."/>
            <person name="Horton D.L."/>
            <person name="Alikhan N.F."/>
            <person name="Baker D."/>
            <person name="Gharbi K."/>
            <person name="Hall N."/>
            <person name="Watson M."/>
            <person name="Adriaenssens E.M."/>
            <person name="Foster-Nyarko E."/>
            <person name="Jarju S."/>
            <person name="Secka A."/>
            <person name="Antonio M."/>
            <person name="Oren A."/>
            <person name="Chaudhuri R.R."/>
            <person name="La Ragione R."/>
            <person name="Hildebrand F."/>
            <person name="Pallen M.J."/>
        </authorList>
    </citation>
    <scope>NUCLEOTIDE SEQUENCE</scope>
    <source>
        <strain evidence="4">ChiHecec2B26-446</strain>
    </source>
</reference>
<dbReference type="AlphaFoldDB" id="A0A9D1PXH7"/>
<dbReference type="InterPro" id="IPR040452">
    <property type="entry name" value="SfsA_C"/>
</dbReference>
<dbReference type="Pfam" id="PF17746">
    <property type="entry name" value="SfsA_N"/>
    <property type="match status" value="1"/>
</dbReference>
<dbReference type="EMBL" id="DXHV01000059">
    <property type="protein sequence ID" value="HIW00705.1"/>
    <property type="molecule type" value="Genomic_DNA"/>
</dbReference>
<dbReference type="NCBIfam" id="TIGR00230">
    <property type="entry name" value="sfsA"/>
    <property type="match status" value="1"/>
</dbReference>
<sequence length="259" mass="28767">MIVRKTTSCTSALPTSDFSSEQPLVPFAGPLLEAALVRREKRFLVWVRRDGEELCIHSNNTGAMFGLTEPGSPVLASHSSNPRRKLAYTQEAVFCSAAGCWVGVNTQMPNRLLAAAFACDRLPFCTGYTTLRTEVVREQSRFDALAQGDGVRNLWIECKNVTLVEDEVACFPDARSDRGRKHLLELMDVVASGERAAMFYLIQRSDGHCFGPADCIDPDYARLFWQAVDRGVEMYPYRALVTPEGVSLLEALPLACRPR</sequence>
<proteinExistence type="inferred from homology"/>
<dbReference type="Pfam" id="PF03749">
    <property type="entry name" value="SfsA"/>
    <property type="match status" value="1"/>
</dbReference>
<feature type="domain" description="SfsA N-terminal OB" evidence="3">
    <location>
        <begin position="37"/>
        <end position="104"/>
    </location>
</feature>